<dbReference type="AlphaFoldDB" id="A0A285RYU2"/>
<dbReference type="Gene3D" id="1.20.58.130">
    <property type="match status" value="1"/>
</dbReference>
<name>A0A285RYU2_9BACL</name>
<evidence type="ECO:0000313" key="2">
    <source>
        <dbReference type="EMBL" id="SOB99240.1"/>
    </source>
</evidence>
<gene>
    <name evidence="2" type="ORF">SAMN05880501_102171</name>
</gene>
<dbReference type="RefSeq" id="WP_237658325.1">
    <property type="nucleotide sequence ID" value="NZ_OBMQ01000002.1"/>
</dbReference>
<protein>
    <submittedName>
        <fullName evidence="2">Uncharacterized protein</fullName>
    </submittedName>
</protein>
<proteinExistence type="predicted"/>
<reference evidence="3" key="1">
    <citation type="submission" date="2017-08" db="EMBL/GenBank/DDBJ databases">
        <authorList>
            <person name="Varghese N."/>
            <person name="Submissions S."/>
        </authorList>
    </citation>
    <scope>NUCLEOTIDE SEQUENCE [LARGE SCALE GENOMIC DNA]</scope>
    <source>
        <strain evidence="3">JC22</strain>
    </source>
</reference>
<dbReference type="EMBL" id="OBMQ01000002">
    <property type="protein sequence ID" value="SOB99240.1"/>
    <property type="molecule type" value="Genomic_DNA"/>
</dbReference>
<sequence>MSEVLLKQILEEIYSMKNEIHLMKDDINSMKDEIHSMKDEIYSMKDEIHSMKEDIHSMKEDIHSLKETQYLMIEQLNETSQIVLAIRDRQEETDAKLDALSMDVQQLHGKVSDHDESIKLLTEIQKQQQQLLETLSLRSINHETELRYLKQV</sequence>
<keyword evidence="1" id="KW-0175">Coiled coil</keyword>
<organism evidence="2 3">
    <name type="scientific">Ureibacillus xyleni</name>
    <dbReference type="NCBI Taxonomy" id="614648"/>
    <lineage>
        <taxon>Bacteria</taxon>
        <taxon>Bacillati</taxon>
        <taxon>Bacillota</taxon>
        <taxon>Bacilli</taxon>
        <taxon>Bacillales</taxon>
        <taxon>Caryophanaceae</taxon>
        <taxon>Ureibacillus</taxon>
    </lineage>
</organism>
<dbReference type="Proteomes" id="UP000219636">
    <property type="component" value="Unassembled WGS sequence"/>
</dbReference>
<evidence type="ECO:0000313" key="3">
    <source>
        <dbReference type="Proteomes" id="UP000219636"/>
    </source>
</evidence>
<accession>A0A285RYU2</accession>
<evidence type="ECO:0000256" key="1">
    <source>
        <dbReference type="SAM" id="Coils"/>
    </source>
</evidence>
<keyword evidence="3" id="KW-1185">Reference proteome</keyword>
<feature type="coiled-coil region" evidence="1">
    <location>
        <begin position="20"/>
        <end position="68"/>
    </location>
</feature>